<dbReference type="Gene3D" id="3.30.530.20">
    <property type="match status" value="1"/>
</dbReference>
<dbReference type="Pfam" id="PF10604">
    <property type="entry name" value="Polyketide_cyc2"/>
    <property type="match status" value="1"/>
</dbReference>
<protein>
    <recommendedName>
        <fullName evidence="3">DUF3284 domain-containing protein</fullName>
    </recommendedName>
</protein>
<keyword evidence="2" id="KW-1185">Reference proteome</keyword>
<name>A0A323TEA2_9BACI</name>
<dbReference type="RefSeq" id="WP_110609070.1">
    <property type="nucleotide sequence ID" value="NZ_PDOD01000002.1"/>
</dbReference>
<dbReference type="InterPro" id="IPR023393">
    <property type="entry name" value="START-like_dom_sf"/>
</dbReference>
<reference evidence="1 2" key="1">
    <citation type="submission" date="2017-10" db="EMBL/GenBank/DDBJ databases">
        <title>Bacillus sp. nov., a halophilic bacterium isolated from a Keqin Lake.</title>
        <authorList>
            <person name="Wang H."/>
        </authorList>
    </citation>
    <scope>NUCLEOTIDE SEQUENCE [LARGE SCALE GENOMIC DNA]</scope>
    <source>
        <strain evidence="1 2">KQ-12</strain>
    </source>
</reference>
<comment type="caution">
    <text evidence="1">The sequence shown here is derived from an EMBL/GenBank/DDBJ whole genome shotgun (WGS) entry which is preliminary data.</text>
</comment>
<dbReference type="Proteomes" id="UP000248214">
    <property type="component" value="Unassembled WGS sequence"/>
</dbReference>
<dbReference type="EMBL" id="PDOD01000002">
    <property type="protein sequence ID" value="PYZ93040.1"/>
    <property type="molecule type" value="Genomic_DNA"/>
</dbReference>
<sequence>MADLFEKVLIDRPIDDVFNTMANPENAAKMFANVTEVERTNDQEQQVGATYREYRQLTNRRVGTDIEITRYEQGKKYSFKSTSNGLTVEYGYTFDTEDGKTKVSFEGTVFPEKLMMKLTKPLVVRMLKKEDQDHLKYVKQYLENEQE</sequence>
<proteinExistence type="predicted"/>
<evidence type="ECO:0000313" key="1">
    <source>
        <dbReference type="EMBL" id="PYZ93040.1"/>
    </source>
</evidence>
<dbReference type="InterPro" id="IPR019587">
    <property type="entry name" value="Polyketide_cyclase/dehydratase"/>
</dbReference>
<organism evidence="1 2">
    <name type="scientific">Salipaludibacillus keqinensis</name>
    <dbReference type="NCBI Taxonomy" id="2045207"/>
    <lineage>
        <taxon>Bacteria</taxon>
        <taxon>Bacillati</taxon>
        <taxon>Bacillota</taxon>
        <taxon>Bacilli</taxon>
        <taxon>Bacillales</taxon>
        <taxon>Bacillaceae</taxon>
    </lineage>
</organism>
<gene>
    <name evidence="1" type="ORF">CR194_07525</name>
</gene>
<evidence type="ECO:0000313" key="2">
    <source>
        <dbReference type="Proteomes" id="UP000248214"/>
    </source>
</evidence>
<accession>A0A323TEA2</accession>
<dbReference type="OrthoDB" id="1903764at2"/>
<evidence type="ECO:0008006" key="3">
    <source>
        <dbReference type="Google" id="ProtNLM"/>
    </source>
</evidence>
<dbReference type="AlphaFoldDB" id="A0A323TEA2"/>
<dbReference type="SUPFAM" id="SSF55961">
    <property type="entry name" value="Bet v1-like"/>
    <property type="match status" value="1"/>
</dbReference>